<organism evidence="3 4">
    <name type="scientific">Chryseosolibacter histidini</name>
    <dbReference type="NCBI Taxonomy" id="2782349"/>
    <lineage>
        <taxon>Bacteria</taxon>
        <taxon>Pseudomonadati</taxon>
        <taxon>Bacteroidota</taxon>
        <taxon>Cytophagia</taxon>
        <taxon>Cytophagales</taxon>
        <taxon>Chryseotaleaceae</taxon>
        <taxon>Chryseosolibacter</taxon>
    </lineage>
</organism>
<dbReference type="PROSITE" id="PS50943">
    <property type="entry name" value="HTH_CROC1"/>
    <property type="match status" value="1"/>
</dbReference>
<dbReference type="InterPro" id="IPR010982">
    <property type="entry name" value="Lambda_DNA-bd_dom_sf"/>
</dbReference>
<dbReference type="InterPro" id="IPR001387">
    <property type="entry name" value="Cro/C1-type_HTH"/>
</dbReference>
<dbReference type="SMART" id="SM00530">
    <property type="entry name" value="HTH_XRE"/>
    <property type="match status" value="1"/>
</dbReference>
<name>A0AAP2DI53_9BACT</name>
<proteinExistence type="predicted"/>
<gene>
    <name evidence="3" type="ORF">KK083_03965</name>
</gene>
<dbReference type="SUPFAM" id="SSF47413">
    <property type="entry name" value="lambda repressor-like DNA-binding domains"/>
    <property type="match status" value="1"/>
</dbReference>
<dbReference type="GO" id="GO:0005829">
    <property type="term" value="C:cytosol"/>
    <property type="evidence" value="ECO:0007669"/>
    <property type="project" value="TreeGrafter"/>
</dbReference>
<protein>
    <submittedName>
        <fullName evidence="3">Helix-turn-helix domain-containing protein</fullName>
    </submittedName>
</protein>
<dbReference type="GO" id="GO:0003677">
    <property type="term" value="F:DNA binding"/>
    <property type="evidence" value="ECO:0007669"/>
    <property type="project" value="UniProtKB-KW"/>
</dbReference>
<dbReference type="PANTHER" id="PTHR46797:SF1">
    <property type="entry name" value="METHYLPHOSPHONATE SYNTHASE"/>
    <property type="match status" value="1"/>
</dbReference>
<dbReference type="CDD" id="cd00093">
    <property type="entry name" value="HTH_XRE"/>
    <property type="match status" value="1"/>
</dbReference>
<evidence type="ECO:0000256" key="1">
    <source>
        <dbReference type="ARBA" id="ARBA00023125"/>
    </source>
</evidence>
<dbReference type="GO" id="GO:0003700">
    <property type="term" value="F:DNA-binding transcription factor activity"/>
    <property type="evidence" value="ECO:0007669"/>
    <property type="project" value="TreeGrafter"/>
</dbReference>
<evidence type="ECO:0000259" key="2">
    <source>
        <dbReference type="PROSITE" id="PS50943"/>
    </source>
</evidence>
<feature type="domain" description="HTH cro/C1-type" evidence="2">
    <location>
        <begin position="12"/>
        <end position="68"/>
    </location>
</feature>
<dbReference type="PANTHER" id="PTHR46797">
    <property type="entry name" value="HTH-TYPE TRANSCRIPTIONAL REGULATOR"/>
    <property type="match status" value="1"/>
</dbReference>
<dbReference type="AlphaFoldDB" id="A0AAP2DI53"/>
<keyword evidence="4" id="KW-1185">Reference proteome</keyword>
<accession>A0AAP2DI53</accession>
<evidence type="ECO:0000313" key="3">
    <source>
        <dbReference type="EMBL" id="MBT1696019.1"/>
    </source>
</evidence>
<dbReference type="Gene3D" id="1.10.260.40">
    <property type="entry name" value="lambda repressor-like DNA-binding domains"/>
    <property type="match status" value="1"/>
</dbReference>
<sequence>MNDGKEAIGGIIHSRRKARKISQEQLADIASISPRTLRDIEKGIANPELETLMKICNVLGMEIKIEVIQ</sequence>
<dbReference type="Proteomes" id="UP001319200">
    <property type="component" value="Unassembled WGS sequence"/>
</dbReference>
<dbReference type="EMBL" id="JAHESF010000003">
    <property type="protein sequence ID" value="MBT1696019.1"/>
    <property type="molecule type" value="Genomic_DNA"/>
</dbReference>
<reference evidence="3 4" key="1">
    <citation type="submission" date="2021-05" db="EMBL/GenBank/DDBJ databases">
        <title>A Polyphasic approach of four new species of the genus Ohtaekwangia: Ohtaekwangia histidinii sp. nov., Ohtaekwangia cretensis sp. nov., Ohtaekwangia indiensis sp. nov., Ohtaekwangia reichenbachii sp. nov. from diverse environment.</title>
        <authorList>
            <person name="Octaviana S."/>
        </authorList>
    </citation>
    <scope>NUCLEOTIDE SEQUENCE [LARGE SCALE GENOMIC DNA]</scope>
    <source>
        <strain evidence="3 4">PWU4</strain>
    </source>
</reference>
<comment type="caution">
    <text evidence="3">The sequence shown here is derived from an EMBL/GenBank/DDBJ whole genome shotgun (WGS) entry which is preliminary data.</text>
</comment>
<evidence type="ECO:0000313" key="4">
    <source>
        <dbReference type="Proteomes" id="UP001319200"/>
    </source>
</evidence>
<dbReference type="Pfam" id="PF01381">
    <property type="entry name" value="HTH_3"/>
    <property type="match status" value="1"/>
</dbReference>
<dbReference type="InterPro" id="IPR050807">
    <property type="entry name" value="TransReg_Diox_bact_type"/>
</dbReference>
<keyword evidence="1" id="KW-0238">DNA-binding</keyword>